<keyword evidence="3" id="KW-0813">Transport</keyword>
<reference evidence="10" key="1">
    <citation type="submission" date="2023-07" db="EMBL/GenBank/DDBJ databases">
        <title>Black Yeasts Isolated from many extreme environments.</title>
        <authorList>
            <person name="Coleine C."/>
            <person name="Stajich J.E."/>
            <person name="Selbmann L."/>
        </authorList>
    </citation>
    <scope>NUCLEOTIDE SEQUENCE</scope>
    <source>
        <strain evidence="10">CCFEE 5485</strain>
    </source>
</reference>
<evidence type="ECO:0000313" key="10">
    <source>
        <dbReference type="EMBL" id="KAK3671692.1"/>
    </source>
</evidence>
<dbReference type="FunFam" id="1.20.1720.10:FF:000013">
    <property type="entry name" value="Related to multidrug resistance proteins"/>
    <property type="match status" value="1"/>
</dbReference>
<feature type="transmembrane region" description="Helical" evidence="8">
    <location>
        <begin position="485"/>
        <end position="503"/>
    </location>
</feature>
<organism evidence="10 11">
    <name type="scientific">Recurvomyces mirabilis</name>
    <dbReference type="NCBI Taxonomy" id="574656"/>
    <lineage>
        <taxon>Eukaryota</taxon>
        <taxon>Fungi</taxon>
        <taxon>Dikarya</taxon>
        <taxon>Ascomycota</taxon>
        <taxon>Pezizomycotina</taxon>
        <taxon>Dothideomycetes</taxon>
        <taxon>Dothideomycetidae</taxon>
        <taxon>Mycosphaerellales</taxon>
        <taxon>Teratosphaeriaceae</taxon>
        <taxon>Recurvomyces</taxon>
    </lineage>
</organism>
<feature type="transmembrane region" description="Helical" evidence="8">
    <location>
        <begin position="150"/>
        <end position="174"/>
    </location>
</feature>
<accession>A0AAE0TQ56</accession>
<feature type="transmembrane region" description="Helical" evidence="8">
    <location>
        <begin position="320"/>
        <end position="342"/>
    </location>
</feature>
<dbReference type="InterPro" id="IPR020846">
    <property type="entry name" value="MFS_dom"/>
</dbReference>
<keyword evidence="5 8" id="KW-1133">Transmembrane helix</keyword>
<feature type="transmembrane region" description="Helical" evidence="8">
    <location>
        <begin position="24"/>
        <end position="42"/>
    </location>
</feature>
<dbReference type="GO" id="GO:0012505">
    <property type="term" value="C:endomembrane system"/>
    <property type="evidence" value="ECO:0007669"/>
    <property type="project" value="UniProtKB-SubCell"/>
</dbReference>
<feature type="transmembrane region" description="Helical" evidence="8">
    <location>
        <begin position="378"/>
        <end position="400"/>
    </location>
</feature>
<dbReference type="PRINTS" id="PR01036">
    <property type="entry name" value="TCRTETB"/>
</dbReference>
<dbReference type="InterPro" id="IPR011701">
    <property type="entry name" value="MFS"/>
</dbReference>
<dbReference type="InterPro" id="IPR036259">
    <property type="entry name" value="MFS_trans_sf"/>
</dbReference>
<comment type="similarity">
    <text evidence="2">Belongs to the major facilitator superfamily.</text>
</comment>
<feature type="transmembrane region" description="Helical" evidence="8">
    <location>
        <begin position="421"/>
        <end position="442"/>
    </location>
</feature>
<feature type="transmembrane region" description="Helical" evidence="8">
    <location>
        <begin position="354"/>
        <end position="372"/>
    </location>
</feature>
<dbReference type="PROSITE" id="PS50850">
    <property type="entry name" value="MFS"/>
    <property type="match status" value="1"/>
</dbReference>
<feature type="transmembrane region" description="Helical" evidence="8">
    <location>
        <begin position="287"/>
        <end position="308"/>
    </location>
</feature>
<evidence type="ECO:0000256" key="1">
    <source>
        <dbReference type="ARBA" id="ARBA00004127"/>
    </source>
</evidence>
<feature type="transmembrane region" description="Helical" evidence="8">
    <location>
        <begin position="180"/>
        <end position="200"/>
    </location>
</feature>
<keyword evidence="4 8" id="KW-0812">Transmembrane</keyword>
<keyword evidence="6 8" id="KW-0472">Membrane</keyword>
<evidence type="ECO:0000256" key="7">
    <source>
        <dbReference type="SAM" id="MobiDB-lite"/>
    </source>
</evidence>
<dbReference type="PANTHER" id="PTHR23501">
    <property type="entry name" value="MAJOR FACILITATOR SUPERFAMILY"/>
    <property type="match status" value="1"/>
</dbReference>
<dbReference type="GO" id="GO:0005886">
    <property type="term" value="C:plasma membrane"/>
    <property type="evidence" value="ECO:0007669"/>
    <property type="project" value="TreeGrafter"/>
</dbReference>
<feature type="compositionally biased region" description="Basic and acidic residues" evidence="7">
    <location>
        <begin position="525"/>
        <end position="537"/>
    </location>
</feature>
<feature type="transmembrane region" description="Helical" evidence="8">
    <location>
        <begin position="250"/>
        <end position="267"/>
    </location>
</feature>
<name>A0AAE0TQ56_9PEZI</name>
<evidence type="ECO:0000256" key="5">
    <source>
        <dbReference type="ARBA" id="ARBA00022989"/>
    </source>
</evidence>
<evidence type="ECO:0000256" key="6">
    <source>
        <dbReference type="ARBA" id="ARBA00023136"/>
    </source>
</evidence>
<comment type="caution">
    <text evidence="10">The sequence shown here is derived from an EMBL/GenBank/DDBJ whole genome shotgun (WGS) entry which is preliminary data.</text>
</comment>
<feature type="transmembrane region" description="Helical" evidence="8">
    <location>
        <begin position="62"/>
        <end position="80"/>
    </location>
</feature>
<dbReference type="SUPFAM" id="SSF103473">
    <property type="entry name" value="MFS general substrate transporter"/>
    <property type="match status" value="1"/>
</dbReference>
<comment type="subcellular location">
    <subcellularLocation>
        <location evidence="1">Endomembrane system</location>
        <topology evidence="1">Multi-pass membrane protein</topology>
    </subcellularLocation>
</comment>
<dbReference type="AlphaFoldDB" id="A0AAE0TQ56"/>
<sequence length="586" mass="62458">MGRRNEDAEAALHDQTQLLPKKQVIFVFMIMAAELLVCFIDQNGIGVLLPDIARDLNASSSIAWAGTSALIANTVFQVLYGRLSDLFGRKIVLVSALLLLSLSDLACGLSVNSMMLYVFRGLAGVANGGITSLTMMIVSDIVTLQERGKYQGILGAMVGLGNALGPLIASAFAIHATWRGLFYLLAPLIMITVVASWLYLPTNMPKLNMKQTLAQIDWLGLILGTAAVILLLIPISSGGQAGTPWNSPEIIAMFIVGAVCLAAFIFAEWKWARLPMMPLSMFKEASVAAMLAQSFLLGAAYYSTLYFLPLYFQNVRGKSPLIAAVLQLPLVVAQSSLSTAGGPYISYFNRYREVIWIGFGLWTLGAGLLVLADEHLNFALIALFLIIIGFGTGLVFQPTLVALQAHCPKSQRAVVTSNRNFLRSSGGAVGLAVSSAILTNVLKGTLPPRLASIANSTFAAPSLAGYSEADRIAIKHAYSAASRAVFIWCVPLVGICLLLCALIKDQGLIRKEEKEAGTPNGSGEDTPRRPTEDHERGAPGQPVDGQEADAKQLDAAMSPEHASTGSSRRPSVISEKSSKSSSGGLV</sequence>
<evidence type="ECO:0000256" key="3">
    <source>
        <dbReference type="ARBA" id="ARBA00022448"/>
    </source>
</evidence>
<dbReference type="PANTHER" id="PTHR23501:SF78">
    <property type="entry name" value="MAJOR FACILITATOR SUPERFAMILY (MFS) PROFILE DOMAIN-CONTAINING PROTEIN-RELATED"/>
    <property type="match status" value="1"/>
</dbReference>
<feature type="transmembrane region" description="Helical" evidence="8">
    <location>
        <begin position="117"/>
        <end position="138"/>
    </location>
</feature>
<evidence type="ECO:0000313" key="11">
    <source>
        <dbReference type="Proteomes" id="UP001274830"/>
    </source>
</evidence>
<feature type="transmembrane region" description="Helical" evidence="8">
    <location>
        <begin position="212"/>
        <end position="235"/>
    </location>
</feature>
<dbReference type="Proteomes" id="UP001274830">
    <property type="component" value="Unassembled WGS sequence"/>
</dbReference>
<evidence type="ECO:0000259" key="9">
    <source>
        <dbReference type="PROSITE" id="PS50850"/>
    </source>
</evidence>
<evidence type="ECO:0000256" key="8">
    <source>
        <dbReference type="SAM" id="Phobius"/>
    </source>
</evidence>
<evidence type="ECO:0000256" key="2">
    <source>
        <dbReference type="ARBA" id="ARBA00008335"/>
    </source>
</evidence>
<gene>
    <name evidence="10" type="ORF">LTR78_008425</name>
</gene>
<evidence type="ECO:0000256" key="4">
    <source>
        <dbReference type="ARBA" id="ARBA00022692"/>
    </source>
</evidence>
<keyword evidence="11" id="KW-1185">Reference proteome</keyword>
<proteinExistence type="inferred from homology"/>
<feature type="transmembrane region" description="Helical" evidence="8">
    <location>
        <begin position="92"/>
        <end position="111"/>
    </location>
</feature>
<dbReference type="EMBL" id="JAUTXT010000040">
    <property type="protein sequence ID" value="KAK3671692.1"/>
    <property type="molecule type" value="Genomic_DNA"/>
</dbReference>
<feature type="region of interest" description="Disordered" evidence="7">
    <location>
        <begin position="513"/>
        <end position="586"/>
    </location>
</feature>
<protein>
    <recommendedName>
        <fullName evidence="9">Major facilitator superfamily (MFS) profile domain-containing protein</fullName>
    </recommendedName>
</protein>
<dbReference type="Gene3D" id="1.20.1250.20">
    <property type="entry name" value="MFS general substrate transporter like domains"/>
    <property type="match status" value="2"/>
</dbReference>
<dbReference type="Pfam" id="PF07690">
    <property type="entry name" value="MFS_1"/>
    <property type="match status" value="1"/>
</dbReference>
<dbReference type="GO" id="GO:0046943">
    <property type="term" value="F:carboxylic acid transmembrane transporter activity"/>
    <property type="evidence" value="ECO:0007669"/>
    <property type="project" value="UniProtKB-ARBA"/>
</dbReference>
<feature type="domain" description="Major facilitator superfamily (MFS) profile" evidence="9">
    <location>
        <begin position="27"/>
        <end position="508"/>
    </location>
</feature>
<dbReference type="FunFam" id="1.20.1250.20:FF:000436">
    <property type="entry name" value="MFS transporter, putative"/>
    <property type="match status" value="1"/>
</dbReference>